<evidence type="ECO:0000313" key="2">
    <source>
        <dbReference type="EMBL" id="KSA00758.1"/>
    </source>
</evidence>
<dbReference type="GO" id="GO:0045333">
    <property type="term" value="P:cellular respiration"/>
    <property type="evidence" value="ECO:0007669"/>
    <property type="project" value="TreeGrafter"/>
</dbReference>
<reference evidence="2 3" key="1">
    <citation type="submission" date="2015-11" db="EMBL/GenBank/DDBJ databases">
        <title>The genome of Debaryomyces fabryi.</title>
        <authorList>
            <person name="Tafer H."/>
            <person name="Lopandic K."/>
        </authorList>
    </citation>
    <scope>NUCLEOTIDE SEQUENCE [LARGE SCALE GENOMIC DNA]</scope>
    <source>
        <strain evidence="2 3">CBS 789</strain>
    </source>
</reference>
<dbReference type="AlphaFoldDB" id="A0A0V1PX42"/>
<organism evidence="2 3">
    <name type="scientific">Debaryomyces fabryi</name>
    <dbReference type="NCBI Taxonomy" id="58627"/>
    <lineage>
        <taxon>Eukaryota</taxon>
        <taxon>Fungi</taxon>
        <taxon>Dikarya</taxon>
        <taxon>Ascomycota</taxon>
        <taxon>Saccharomycotina</taxon>
        <taxon>Pichiomycetes</taxon>
        <taxon>Debaryomycetaceae</taxon>
        <taxon>Debaryomyces</taxon>
    </lineage>
</organism>
<proteinExistence type="predicted"/>
<evidence type="ECO:0000259" key="1">
    <source>
        <dbReference type="Pfam" id="PF16860"/>
    </source>
</evidence>
<dbReference type="InterPro" id="IPR052848">
    <property type="entry name" value="CHCH_domain-containing_protein"/>
</dbReference>
<dbReference type="PIRSF" id="PIRSF013232">
    <property type="entry name" value="UCP013232"/>
    <property type="match status" value="1"/>
</dbReference>
<protein>
    <recommendedName>
        <fullName evidence="1">IMS import disulfide relay-system CHCH-CHCH-like Cx9C domain-containing protein</fullName>
    </recommendedName>
</protein>
<feature type="domain" description="IMS import disulfide relay-system CHCH-CHCH-like Cx9C" evidence="1">
    <location>
        <begin position="14"/>
        <end position="57"/>
    </location>
</feature>
<dbReference type="PANTHER" id="PTHR47106:SF1">
    <property type="entry name" value="COILED-COIL-HELIX-COILED-COIL-HELIX DOMAIN-CONTAINING PROTEIN 5"/>
    <property type="match status" value="1"/>
</dbReference>
<dbReference type="Proteomes" id="UP000054251">
    <property type="component" value="Unassembled WGS sequence"/>
</dbReference>
<dbReference type="EMBL" id="LMYN01000075">
    <property type="protein sequence ID" value="KSA00758.1"/>
    <property type="molecule type" value="Genomic_DNA"/>
</dbReference>
<name>A0A0V1PX42_9ASCO</name>
<dbReference type="RefSeq" id="XP_015466860.1">
    <property type="nucleotide sequence ID" value="XM_015612298.1"/>
</dbReference>
<sequence>MSSGQSGLLDQILLEDIARHCPQQFLAFHQCMSKPSPDANQCALEQYNLAGCIKKDVPAFQKIQGVCSGKLQAYEACLKMNGSDQKKCSQDLQSLRDCAFGSLDK</sequence>
<dbReference type="OrthoDB" id="276296at2759"/>
<dbReference type="InterPro" id="IPR016611">
    <property type="entry name" value="Mix14"/>
</dbReference>
<gene>
    <name evidence="2" type="ORF">AC631_03469</name>
</gene>
<dbReference type="GeneID" id="26840478"/>
<dbReference type="PANTHER" id="PTHR47106">
    <property type="entry name" value="COILED-COIL-HELIX-COILED-COIL-HELIX DOMAIN-CONTAINING PROTEIN 5"/>
    <property type="match status" value="1"/>
</dbReference>
<dbReference type="InterPro" id="IPR031731">
    <property type="entry name" value="CX9C"/>
</dbReference>
<evidence type="ECO:0000313" key="3">
    <source>
        <dbReference type="Proteomes" id="UP000054251"/>
    </source>
</evidence>
<keyword evidence="3" id="KW-1185">Reference proteome</keyword>
<accession>A0A0V1PX42</accession>
<dbReference type="GO" id="GO:0005758">
    <property type="term" value="C:mitochondrial intermembrane space"/>
    <property type="evidence" value="ECO:0007669"/>
    <property type="project" value="TreeGrafter"/>
</dbReference>
<dbReference type="Gene3D" id="1.10.287.2900">
    <property type="match status" value="2"/>
</dbReference>
<dbReference type="Pfam" id="PF16860">
    <property type="entry name" value="CX9C"/>
    <property type="match status" value="1"/>
</dbReference>
<comment type="caution">
    <text evidence="2">The sequence shown here is derived from an EMBL/GenBank/DDBJ whole genome shotgun (WGS) entry which is preliminary data.</text>
</comment>